<protein>
    <recommendedName>
        <fullName evidence="3">HEPN domain-containing protein</fullName>
    </recommendedName>
</protein>
<evidence type="ECO:0000313" key="2">
    <source>
        <dbReference type="Proteomes" id="UP000238730"/>
    </source>
</evidence>
<dbReference type="OrthoDB" id="6400268at2"/>
<reference evidence="1 2" key="1">
    <citation type="submission" date="2016-12" db="EMBL/GenBank/DDBJ databases">
        <title>Diversity of luminous bacteria.</title>
        <authorList>
            <person name="Yoshizawa S."/>
            <person name="Kogure K."/>
        </authorList>
    </citation>
    <scope>NUCLEOTIDE SEQUENCE [LARGE SCALE GENOMIC DNA]</scope>
    <source>
        <strain evidence="1 2">LC1-200</strain>
    </source>
</reference>
<evidence type="ECO:0008006" key="3">
    <source>
        <dbReference type="Google" id="ProtNLM"/>
    </source>
</evidence>
<comment type="caution">
    <text evidence="1">The sequence shown here is derived from an EMBL/GenBank/DDBJ whole genome shotgun (WGS) entry which is preliminary data.</text>
</comment>
<dbReference type="EMBL" id="MSCJ01000001">
    <property type="protein sequence ID" value="PQJ66224.1"/>
    <property type="molecule type" value="Genomic_DNA"/>
</dbReference>
<dbReference type="RefSeq" id="WP_105059628.1">
    <property type="nucleotide sequence ID" value="NZ_MSCJ01000001.1"/>
</dbReference>
<dbReference type="Proteomes" id="UP000238730">
    <property type="component" value="Unassembled WGS sequence"/>
</dbReference>
<evidence type="ECO:0000313" key="1">
    <source>
        <dbReference type="EMBL" id="PQJ66224.1"/>
    </source>
</evidence>
<name>A0A2S7VXF8_PHOAN</name>
<organism evidence="1 2">
    <name type="scientific">Photobacterium angustum</name>
    <dbReference type="NCBI Taxonomy" id="661"/>
    <lineage>
        <taxon>Bacteria</taxon>
        <taxon>Pseudomonadati</taxon>
        <taxon>Pseudomonadota</taxon>
        <taxon>Gammaproteobacteria</taxon>
        <taxon>Vibrionales</taxon>
        <taxon>Vibrionaceae</taxon>
        <taxon>Photobacterium</taxon>
    </lineage>
</organism>
<sequence>MVKEFAPWMVEESFKYYLASCHLGTIKGLEYVSCVNAALSIEILFKSYLCKKEINKHGVVISKFDSSLINKDFRDEKRSCSHDLYTLARSLPIDIQGYLFLDSDFEILKRYRHTFTDSRYLYEVSLHPGYSGTLSELAGLYVNKTISLYKKSGCNDLWISKFETKY</sequence>
<dbReference type="AlphaFoldDB" id="A0A2S7VXF8"/>
<accession>A0A2S7VXF8</accession>
<gene>
    <name evidence="1" type="ORF">BTO08_01705</name>
</gene>
<proteinExistence type="predicted"/>